<organism evidence="4 5">
    <name type="scientific">Amycolatopsis samaneae</name>
    <dbReference type="NCBI Taxonomy" id="664691"/>
    <lineage>
        <taxon>Bacteria</taxon>
        <taxon>Bacillati</taxon>
        <taxon>Actinomycetota</taxon>
        <taxon>Actinomycetes</taxon>
        <taxon>Pseudonocardiales</taxon>
        <taxon>Pseudonocardiaceae</taxon>
        <taxon>Amycolatopsis</taxon>
    </lineage>
</organism>
<dbReference type="InterPro" id="IPR036390">
    <property type="entry name" value="WH_DNA-bd_sf"/>
</dbReference>
<dbReference type="EMBL" id="JBHUKU010000019">
    <property type="protein sequence ID" value="MFD2462724.1"/>
    <property type="molecule type" value="Genomic_DNA"/>
</dbReference>
<dbReference type="InterPro" id="IPR036388">
    <property type="entry name" value="WH-like_DNA-bd_sf"/>
</dbReference>
<dbReference type="SUPFAM" id="SSF46785">
    <property type="entry name" value="Winged helix' DNA-binding domain"/>
    <property type="match status" value="1"/>
</dbReference>
<dbReference type="PRINTS" id="PR00778">
    <property type="entry name" value="HTHARSR"/>
</dbReference>
<keyword evidence="3" id="KW-0804">Transcription</keyword>
<proteinExistence type="predicted"/>
<dbReference type="InterPro" id="IPR001845">
    <property type="entry name" value="HTH_ArsR_DNA-bd_dom"/>
</dbReference>
<dbReference type="Proteomes" id="UP001597419">
    <property type="component" value="Unassembled WGS sequence"/>
</dbReference>
<comment type="caution">
    <text evidence="4">The sequence shown here is derived from an EMBL/GenBank/DDBJ whole genome shotgun (WGS) entry which is preliminary data.</text>
</comment>
<keyword evidence="5" id="KW-1185">Reference proteome</keyword>
<reference evidence="5" key="1">
    <citation type="journal article" date="2019" name="Int. J. Syst. Evol. Microbiol.">
        <title>The Global Catalogue of Microorganisms (GCM) 10K type strain sequencing project: providing services to taxonomists for standard genome sequencing and annotation.</title>
        <authorList>
            <consortium name="The Broad Institute Genomics Platform"/>
            <consortium name="The Broad Institute Genome Sequencing Center for Infectious Disease"/>
            <person name="Wu L."/>
            <person name="Ma J."/>
        </authorList>
    </citation>
    <scope>NUCLEOTIDE SEQUENCE [LARGE SCALE GENOMIC DNA]</scope>
    <source>
        <strain evidence="5">CGMCC 4.7643</strain>
    </source>
</reference>
<dbReference type="PANTHER" id="PTHR43132:SF6">
    <property type="entry name" value="HTH-TYPE TRANSCRIPTIONAL REPRESSOR CZRA"/>
    <property type="match status" value="1"/>
</dbReference>
<dbReference type="Pfam" id="PF12840">
    <property type="entry name" value="HTH_20"/>
    <property type="match status" value="1"/>
</dbReference>
<evidence type="ECO:0000313" key="4">
    <source>
        <dbReference type="EMBL" id="MFD2462724.1"/>
    </source>
</evidence>
<protein>
    <submittedName>
        <fullName evidence="4">ArsR/SmtB family transcription factor</fullName>
    </submittedName>
</protein>
<evidence type="ECO:0000256" key="1">
    <source>
        <dbReference type="ARBA" id="ARBA00023015"/>
    </source>
</evidence>
<keyword evidence="2" id="KW-0238">DNA-binding</keyword>
<dbReference type="PANTHER" id="PTHR43132">
    <property type="entry name" value="ARSENICAL RESISTANCE OPERON REPRESSOR ARSR-RELATED"/>
    <property type="match status" value="1"/>
</dbReference>
<evidence type="ECO:0000313" key="5">
    <source>
        <dbReference type="Proteomes" id="UP001597419"/>
    </source>
</evidence>
<dbReference type="InterPro" id="IPR051011">
    <property type="entry name" value="Metal_resp_trans_reg"/>
</dbReference>
<dbReference type="CDD" id="cd00090">
    <property type="entry name" value="HTH_ARSR"/>
    <property type="match status" value="1"/>
</dbReference>
<sequence>MIVADLDAETLARTRFAISPLSDLVSWLRLAVAGRRHPLYGDPGPAARLALRRPDLAVLTELIPATGLGYVPDLLTPKPPKGRANHVAEQLELVAATPDGLLDRQLTERYGKAPLPRRVAAALDSGRLTAAAAAGLASFWRATLADGWPRLRAGLDADLAARARSMATHGIGVTLASLHRSVRWNGCELRIEKPYQRHSPLIGTELVLSPSALAWPEVRSQLCDPDDAVLGYPAVPAPERLPPDPVNALVGTTRATLLRDLGVARSTTTLSTRHRLAPATVSYHLRILREAGLVTATRDRRLMLYQRTIQADTLLDG</sequence>
<evidence type="ECO:0000256" key="2">
    <source>
        <dbReference type="ARBA" id="ARBA00023125"/>
    </source>
</evidence>
<dbReference type="RefSeq" id="WP_345408418.1">
    <property type="nucleotide sequence ID" value="NZ_BAABHG010000028.1"/>
</dbReference>
<keyword evidence="1" id="KW-0805">Transcription regulation</keyword>
<dbReference type="Gene3D" id="1.10.10.10">
    <property type="entry name" value="Winged helix-like DNA-binding domain superfamily/Winged helix DNA-binding domain"/>
    <property type="match status" value="1"/>
</dbReference>
<gene>
    <name evidence="4" type="ORF">ACFSYJ_29225</name>
</gene>
<accession>A0ABW5GPJ5</accession>
<name>A0ABW5GPJ5_9PSEU</name>
<dbReference type="InterPro" id="IPR011991">
    <property type="entry name" value="ArsR-like_HTH"/>
</dbReference>
<evidence type="ECO:0000256" key="3">
    <source>
        <dbReference type="ARBA" id="ARBA00023163"/>
    </source>
</evidence>